<keyword evidence="8" id="KW-0325">Glycoprotein</keyword>
<keyword evidence="12" id="KW-0812">Transmembrane</keyword>
<dbReference type="InterPro" id="IPR014480">
    <property type="entry name" value="Mannan-1_6-alpha_mannosidase"/>
</dbReference>
<keyword evidence="6 10" id="KW-0378">Hydrolase</keyword>
<dbReference type="Pfam" id="PF03663">
    <property type="entry name" value="Glyco_hydro_76"/>
    <property type="match status" value="1"/>
</dbReference>
<evidence type="ECO:0000256" key="7">
    <source>
        <dbReference type="ARBA" id="ARBA00023136"/>
    </source>
</evidence>
<comment type="subcellular location">
    <subcellularLocation>
        <location evidence="2">Endomembrane system</location>
    </subcellularLocation>
</comment>
<feature type="signal peptide" evidence="13">
    <location>
        <begin position="1"/>
        <end position="22"/>
    </location>
</feature>
<evidence type="ECO:0000256" key="4">
    <source>
        <dbReference type="ARBA" id="ARBA00012350"/>
    </source>
</evidence>
<name>A0AB34KFS0_9PEZI</name>
<dbReference type="PIRSF" id="PIRSF016302">
    <property type="entry name" value="Man_a_manosd"/>
    <property type="match status" value="1"/>
</dbReference>
<evidence type="ECO:0000256" key="5">
    <source>
        <dbReference type="ARBA" id="ARBA00022729"/>
    </source>
</evidence>
<dbReference type="EMBL" id="JAAQHG020000030">
    <property type="protein sequence ID" value="KAL1583944.1"/>
    <property type="molecule type" value="Genomic_DNA"/>
</dbReference>
<evidence type="ECO:0000256" key="2">
    <source>
        <dbReference type="ARBA" id="ARBA00004308"/>
    </source>
</evidence>
<comment type="caution">
    <text evidence="14">The sequence shown here is derived from an EMBL/GenBank/DDBJ whole genome shotgun (WGS) entry which is preliminary data.</text>
</comment>
<feature type="chain" id="PRO_5044334177" description="Mannan endo-1,6-alpha-mannosidase" evidence="13">
    <location>
        <begin position="23"/>
        <end position="471"/>
    </location>
</feature>
<sequence>MAKTFLDILACIILVSFHSASAIQLNLDDHASIHHAASTVAYGMMKYYHGNETGQTPGLLPEPYYWWEAGAMFGALIDYWRYTGDSTYNDVVSQAMLWQASANQDFMPPNQTKAEGNDDQAFWAITALMAAESGFPNPPPEDPQWLALAQAVFNLQAARWDHETCNGGLRWQIFPFNRGYHYKNSISQGGFFDLAVRLGAFTGNSTYYDWADKMYAWCESVGLISPTYQVFDGTDSLIKCSELNHDQWSYNTAIFLHGSAVMYNQTTGTTQETWRNRTAGFLQSSFAFFTSPSTSSSQTPANSPATNANKTIMYEAACERSATCNTDQRSFKAYLSRWLAATSQLAPFTAPSILPLLRSSALAAAQSCSGGTDGVTCGQKWWVEGWDGNYGVGEQMSALEVIQSCLVEGSRAPLDGSDGGASQGNAGAGGGTGREGAEDVEEIGKRDREGAVALTVVLVLGTVAAAWWMAV</sequence>
<dbReference type="InterPro" id="IPR008928">
    <property type="entry name" value="6-hairpin_glycosidase_sf"/>
</dbReference>
<dbReference type="EC" id="3.2.1.101" evidence="4 10"/>
<dbReference type="GeneID" id="96008858"/>
<proteinExistence type="inferred from homology"/>
<keyword evidence="5 13" id="KW-0732">Signal</keyword>
<evidence type="ECO:0000256" key="12">
    <source>
        <dbReference type="SAM" id="Phobius"/>
    </source>
</evidence>
<dbReference type="InterPro" id="IPR005198">
    <property type="entry name" value="Glyco_hydro_76"/>
</dbReference>
<evidence type="ECO:0000256" key="10">
    <source>
        <dbReference type="PIRNR" id="PIRNR016302"/>
    </source>
</evidence>
<dbReference type="GO" id="GO:0012505">
    <property type="term" value="C:endomembrane system"/>
    <property type="evidence" value="ECO:0007669"/>
    <property type="project" value="UniProtKB-SubCell"/>
</dbReference>
<feature type="compositionally biased region" description="Gly residues" evidence="11">
    <location>
        <begin position="417"/>
        <end position="434"/>
    </location>
</feature>
<keyword evidence="7 12" id="KW-0472">Membrane</keyword>
<feature type="transmembrane region" description="Helical" evidence="12">
    <location>
        <begin position="451"/>
        <end position="470"/>
    </location>
</feature>
<evidence type="ECO:0000256" key="11">
    <source>
        <dbReference type="SAM" id="MobiDB-lite"/>
    </source>
</evidence>
<dbReference type="PANTHER" id="PTHR12145:SF36">
    <property type="entry name" value="MANNAN ENDO-1,6-ALPHA-MANNOSIDASE DCW1"/>
    <property type="match status" value="1"/>
</dbReference>
<dbReference type="AlphaFoldDB" id="A0AB34KFS0"/>
<organism evidence="14 15">
    <name type="scientific">Cladosporium halotolerans</name>
    <dbReference type="NCBI Taxonomy" id="1052096"/>
    <lineage>
        <taxon>Eukaryota</taxon>
        <taxon>Fungi</taxon>
        <taxon>Dikarya</taxon>
        <taxon>Ascomycota</taxon>
        <taxon>Pezizomycotina</taxon>
        <taxon>Dothideomycetes</taxon>
        <taxon>Dothideomycetidae</taxon>
        <taxon>Cladosporiales</taxon>
        <taxon>Cladosporiaceae</taxon>
        <taxon>Cladosporium</taxon>
    </lineage>
</organism>
<comment type="catalytic activity">
    <reaction evidence="1 10">
        <text>Random hydrolysis of (1-&gt;6)-alpha-D-mannosidic linkages in unbranched (1-&gt;6)-mannans.</text>
        <dbReference type="EC" id="3.2.1.101"/>
    </reaction>
</comment>
<dbReference type="GO" id="GO:0008496">
    <property type="term" value="F:mannan endo-1,6-alpha-mannosidase activity"/>
    <property type="evidence" value="ECO:0007669"/>
    <property type="project" value="UniProtKB-UniRule"/>
</dbReference>
<evidence type="ECO:0000256" key="9">
    <source>
        <dbReference type="ARBA" id="ARBA00023295"/>
    </source>
</evidence>
<evidence type="ECO:0000256" key="8">
    <source>
        <dbReference type="ARBA" id="ARBA00023180"/>
    </source>
</evidence>
<dbReference type="GO" id="GO:0016052">
    <property type="term" value="P:carbohydrate catabolic process"/>
    <property type="evidence" value="ECO:0007669"/>
    <property type="project" value="InterPro"/>
</dbReference>
<accession>A0AB34KFS0</accession>
<dbReference type="FunFam" id="1.50.10.20:FF:000006">
    <property type="entry name" value="Mannan endo-1,6-alpha-mannosidase"/>
    <property type="match status" value="1"/>
</dbReference>
<dbReference type="Proteomes" id="UP000803884">
    <property type="component" value="Unassembled WGS sequence"/>
</dbReference>
<evidence type="ECO:0000313" key="15">
    <source>
        <dbReference type="Proteomes" id="UP000803884"/>
    </source>
</evidence>
<keyword evidence="15" id="KW-1185">Reference proteome</keyword>
<protein>
    <recommendedName>
        <fullName evidence="4 10">Mannan endo-1,6-alpha-mannosidase</fullName>
        <ecNumber evidence="4 10">3.2.1.101</ecNumber>
    </recommendedName>
</protein>
<dbReference type="GO" id="GO:0009272">
    <property type="term" value="P:fungal-type cell wall biogenesis"/>
    <property type="evidence" value="ECO:0007669"/>
    <property type="project" value="TreeGrafter"/>
</dbReference>
<evidence type="ECO:0000256" key="1">
    <source>
        <dbReference type="ARBA" id="ARBA00001452"/>
    </source>
</evidence>
<dbReference type="PANTHER" id="PTHR12145">
    <property type="entry name" value="MANNAN ENDO-1,6-ALPHA-MANNOSIDASE DCW1"/>
    <property type="match status" value="1"/>
</dbReference>
<evidence type="ECO:0000256" key="3">
    <source>
        <dbReference type="ARBA" id="ARBA00009699"/>
    </source>
</evidence>
<evidence type="ECO:0000256" key="13">
    <source>
        <dbReference type="SAM" id="SignalP"/>
    </source>
</evidence>
<keyword evidence="9 10" id="KW-0326">Glycosidase</keyword>
<dbReference type="Gene3D" id="1.50.10.20">
    <property type="match status" value="1"/>
</dbReference>
<keyword evidence="12" id="KW-1133">Transmembrane helix</keyword>
<reference evidence="14 15" key="1">
    <citation type="journal article" date="2020" name="Microbiol. Resour. Announc.">
        <title>Draft Genome Sequence of a Cladosporium Species Isolated from the Mesophotic Ascidian Didemnum maculosum.</title>
        <authorList>
            <person name="Gioti A."/>
            <person name="Siaperas R."/>
            <person name="Nikolaivits E."/>
            <person name="Le Goff G."/>
            <person name="Ouazzani J."/>
            <person name="Kotoulas G."/>
            <person name="Topakas E."/>
        </authorList>
    </citation>
    <scope>NUCLEOTIDE SEQUENCE [LARGE SCALE GENOMIC DNA]</scope>
    <source>
        <strain evidence="14 15">TM138-S3</strain>
    </source>
</reference>
<dbReference type="RefSeq" id="XP_069227050.1">
    <property type="nucleotide sequence ID" value="XM_069376020.1"/>
</dbReference>
<evidence type="ECO:0000256" key="6">
    <source>
        <dbReference type="ARBA" id="ARBA00022801"/>
    </source>
</evidence>
<comment type="similarity">
    <text evidence="3 10">Belongs to the glycosyl hydrolase 76 family.</text>
</comment>
<gene>
    <name evidence="14" type="ORF">WHR41_07415</name>
</gene>
<feature type="region of interest" description="Disordered" evidence="11">
    <location>
        <begin position="416"/>
        <end position="441"/>
    </location>
</feature>
<dbReference type="SUPFAM" id="SSF48208">
    <property type="entry name" value="Six-hairpin glycosidases"/>
    <property type="match status" value="1"/>
</dbReference>
<evidence type="ECO:0000313" key="14">
    <source>
        <dbReference type="EMBL" id="KAL1583944.1"/>
    </source>
</evidence>